<dbReference type="eggNOG" id="COG3391">
    <property type="taxonomic scope" value="Bacteria"/>
</dbReference>
<dbReference type="EMBL" id="DS995299">
    <property type="protein sequence ID" value="EDZ65107.1"/>
    <property type="molecule type" value="Genomic_DNA"/>
</dbReference>
<dbReference type="InterPro" id="IPR019405">
    <property type="entry name" value="Lactonase_7-beta_prop"/>
</dbReference>
<gene>
    <name evidence="2" type="ORF">KB13_1239</name>
</gene>
<accession>B6BVH3</accession>
<dbReference type="PROSITE" id="PS51257">
    <property type="entry name" value="PROKAR_LIPOPROTEIN"/>
    <property type="match status" value="1"/>
</dbReference>
<dbReference type="AlphaFoldDB" id="B6BVH3"/>
<dbReference type="PANTHER" id="PTHR47197">
    <property type="entry name" value="PROTEIN NIRF"/>
    <property type="match status" value="1"/>
</dbReference>
<name>B6BVH3_9PROT</name>
<sequence>MKYLAAFLFVALVSCGTPETPKAYVTSQKGGISVIDIESKQVINDIDIQSSGPRGIGISQDGKYLITANKGDANLSIIDRVSGKLVSHVEVGKNPEFVRVFGDLVFVSTEPASSGKPPAQNDHAAKDDDDDDDDDKTPAQIAVVDIKSGKKLREIEGGPETEGIEFNKDGTQIIVTNEADNTVTIHDLQSGELLKTFDVKPYGDRPRGIKMSPNGNIFVSTLEHSDNFVVLDQEYNHLQTVDTGKNPYGVAFDATGDRLFVASSKSKLLEVFETEGFTKLKDIPLEGKRCWHFSFTPNNDELLLACGRSDELIVVDTNSLEVTGSIPVSGIPWGVVTYPKSIGSLDDVR</sequence>
<protein>
    <recommendedName>
        <fullName evidence="4">40-residue YVTN family beta-propeller repeat protein</fullName>
    </recommendedName>
</protein>
<evidence type="ECO:0000313" key="3">
    <source>
        <dbReference type="Proteomes" id="UP000004188"/>
    </source>
</evidence>
<proteinExistence type="predicted"/>
<evidence type="ECO:0000256" key="1">
    <source>
        <dbReference type="SAM" id="MobiDB-lite"/>
    </source>
</evidence>
<dbReference type="InterPro" id="IPR011045">
    <property type="entry name" value="N2O_reductase_N"/>
</dbReference>
<evidence type="ECO:0008006" key="4">
    <source>
        <dbReference type="Google" id="ProtNLM"/>
    </source>
</evidence>
<dbReference type="Gene3D" id="2.130.10.10">
    <property type="entry name" value="YVTN repeat-like/Quinoprotein amine dehydrogenase"/>
    <property type="match status" value="2"/>
</dbReference>
<feature type="region of interest" description="Disordered" evidence="1">
    <location>
        <begin position="110"/>
        <end position="137"/>
    </location>
</feature>
<dbReference type="HOGENOM" id="CLU_057285_0_0_4"/>
<dbReference type="Proteomes" id="UP000004188">
    <property type="component" value="Unassembled WGS sequence"/>
</dbReference>
<dbReference type="STRING" id="314607.KB13_1239"/>
<evidence type="ECO:0000313" key="2">
    <source>
        <dbReference type="EMBL" id="EDZ65107.1"/>
    </source>
</evidence>
<keyword evidence="3" id="KW-1185">Reference proteome</keyword>
<dbReference type="PANTHER" id="PTHR47197:SF3">
    <property type="entry name" value="DIHYDRO-HEME D1 DEHYDROGENASE"/>
    <property type="match status" value="1"/>
</dbReference>
<dbReference type="InterPro" id="IPR001680">
    <property type="entry name" value="WD40_rpt"/>
</dbReference>
<dbReference type="SUPFAM" id="SSF50974">
    <property type="entry name" value="Nitrous oxide reductase, N-terminal domain"/>
    <property type="match status" value="1"/>
</dbReference>
<organism evidence="2 3">
    <name type="scientific">beta proteobacterium KB13</name>
    <dbReference type="NCBI Taxonomy" id="314607"/>
    <lineage>
        <taxon>Bacteria</taxon>
        <taxon>Pseudomonadati</taxon>
        <taxon>Pseudomonadota</taxon>
        <taxon>Betaproteobacteria</taxon>
        <taxon>Nitrosomonadales</taxon>
        <taxon>OM43 clade</taxon>
    </lineage>
</organism>
<dbReference type="SMART" id="SM00320">
    <property type="entry name" value="WD40"/>
    <property type="match status" value="4"/>
</dbReference>
<dbReference type="InterPro" id="IPR015943">
    <property type="entry name" value="WD40/YVTN_repeat-like_dom_sf"/>
</dbReference>
<dbReference type="InterPro" id="IPR051200">
    <property type="entry name" value="Host-pathogen_enzymatic-act"/>
</dbReference>
<dbReference type="Pfam" id="PF10282">
    <property type="entry name" value="Lactonase"/>
    <property type="match status" value="1"/>
</dbReference>
<reference evidence="3" key="1">
    <citation type="journal article" date="2012" name="Stand. Genomic Sci.">
        <title>Genome sequence of strain HIMB624, a cultured representative from the OM43 clade of marine Betaproteobacteria.</title>
        <authorList>
            <person name="Huggett M.J."/>
            <person name="Hayakawa D.H."/>
            <person name="Rappe M.S."/>
        </authorList>
    </citation>
    <scope>NUCLEOTIDE SEQUENCE [LARGE SCALE GENOMIC DNA]</scope>
    <source>
        <strain evidence="3">KB13</strain>
    </source>
</reference>